<comment type="caution">
    <text evidence="9">The sequence shown here is derived from an EMBL/GenBank/DDBJ whole genome shotgun (WGS) entry which is preliminary data.</text>
</comment>
<keyword evidence="4" id="KW-0479">Metal-binding</keyword>
<dbReference type="NCBIfam" id="TIGR02046">
    <property type="entry name" value="sdhC_b558_fam"/>
    <property type="match status" value="1"/>
</dbReference>
<reference evidence="9 10" key="1">
    <citation type="submission" date="2016-02" db="EMBL/GenBank/DDBJ databases">
        <title>Ulvibacter sp. LPB0005, isolated from Thais luteostoma.</title>
        <authorList>
            <person name="Shin S.-K."/>
            <person name="Yi H."/>
        </authorList>
    </citation>
    <scope>NUCLEOTIDE SEQUENCE [LARGE SCALE GENOMIC DNA]</scope>
    <source>
        <strain evidence="9 10">LPB0005</strain>
    </source>
</reference>
<evidence type="ECO:0000256" key="7">
    <source>
        <dbReference type="ARBA" id="ARBA00023136"/>
    </source>
</evidence>
<keyword evidence="6" id="KW-0408">Iron</keyword>
<feature type="transmembrane region" description="Helical" evidence="8">
    <location>
        <begin position="12"/>
        <end position="37"/>
    </location>
</feature>
<keyword evidence="5 8" id="KW-1133">Transmembrane helix</keyword>
<evidence type="ECO:0000256" key="4">
    <source>
        <dbReference type="ARBA" id="ARBA00022723"/>
    </source>
</evidence>
<dbReference type="Pfam" id="PF01127">
    <property type="entry name" value="Sdh_cyt"/>
    <property type="match status" value="1"/>
</dbReference>
<dbReference type="AlphaFoldDB" id="A0A167IVS6"/>
<name>A0A167IVS6_9FLAO</name>
<evidence type="ECO:0000256" key="6">
    <source>
        <dbReference type="ARBA" id="ARBA00023004"/>
    </source>
</evidence>
<evidence type="ECO:0000256" key="8">
    <source>
        <dbReference type="SAM" id="Phobius"/>
    </source>
</evidence>
<proteinExistence type="predicted"/>
<evidence type="ECO:0000256" key="1">
    <source>
        <dbReference type="ARBA" id="ARBA00004370"/>
    </source>
</evidence>
<accession>A0A167IVS6</accession>
<keyword evidence="7 8" id="KW-0472">Membrane</keyword>
<organism evidence="9 10">
    <name type="scientific">Cochleicola gelatinilyticus</name>
    <dbReference type="NCBI Taxonomy" id="1763537"/>
    <lineage>
        <taxon>Bacteria</taxon>
        <taxon>Pseudomonadati</taxon>
        <taxon>Bacteroidota</taxon>
        <taxon>Flavobacteriia</taxon>
        <taxon>Flavobacteriales</taxon>
        <taxon>Flavobacteriaceae</taxon>
        <taxon>Cochleicola</taxon>
    </lineage>
</organism>
<feature type="transmembrane region" description="Helical" evidence="8">
    <location>
        <begin position="198"/>
        <end position="216"/>
    </location>
</feature>
<dbReference type="RefSeq" id="WP_068590290.1">
    <property type="nucleotide sequence ID" value="NZ_LRXL01000026.1"/>
</dbReference>
<evidence type="ECO:0000256" key="3">
    <source>
        <dbReference type="ARBA" id="ARBA00022692"/>
    </source>
</evidence>
<sequence length="221" mass="25217">MGILSASIAKKVAMALSGLFLVFFLAQHFTINLSSVIDPETFNNWSHFMGTNGLVQFVLQPVLILGVIFHFVMGIVLEIQNRNARAISYKSYKGSKNSTWASRNMIISGLVILAFLGLHFYDFWVPEIVYKYVDVKEAVEDRYFIELVHKFESPVRTGLYCLAFVLLMFHLWHGFASSFQSVGFNNKYSKALQGFTKLYAILIPAGFIFIALYHHFNQLPH</sequence>
<dbReference type="InterPro" id="IPR034804">
    <property type="entry name" value="SQR/QFR_C/D"/>
</dbReference>
<dbReference type="InterPro" id="IPR000701">
    <property type="entry name" value="SuccDH_FuR_B_TM-su"/>
</dbReference>
<dbReference type="Gene3D" id="1.20.1300.10">
    <property type="entry name" value="Fumarate reductase/succinate dehydrogenase, transmembrane subunit"/>
    <property type="match status" value="1"/>
</dbReference>
<feature type="transmembrane region" description="Helical" evidence="8">
    <location>
        <begin position="157"/>
        <end position="177"/>
    </location>
</feature>
<dbReference type="CDD" id="cd03498">
    <property type="entry name" value="SQR_TypeB_2_TM"/>
    <property type="match status" value="1"/>
</dbReference>
<dbReference type="EMBL" id="LRXL01000026">
    <property type="protein sequence ID" value="OAB80066.1"/>
    <property type="molecule type" value="Genomic_DNA"/>
</dbReference>
<dbReference type="GO" id="GO:0046872">
    <property type="term" value="F:metal ion binding"/>
    <property type="evidence" value="ECO:0007669"/>
    <property type="project" value="UniProtKB-KW"/>
</dbReference>
<comment type="subcellular location">
    <subcellularLocation>
        <location evidence="1">Membrane</location>
    </subcellularLocation>
</comment>
<protein>
    <submittedName>
        <fullName evidence="9">Succinate dehydrogenase</fullName>
    </submittedName>
</protein>
<evidence type="ECO:0000256" key="5">
    <source>
        <dbReference type="ARBA" id="ARBA00022989"/>
    </source>
</evidence>
<dbReference type="SUPFAM" id="SSF81343">
    <property type="entry name" value="Fumarate reductase respiratory complex transmembrane subunits"/>
    <property type="match status" value="1"/>
</dbReference>
<evidence type="ECO:0000313" key="9">
    <source>
        <dbReference type="EMBL" id="OAB80066.1"/>
    </source>
</evidence>
<dbReference type="OrthoDB" id="9802842at2"/>
<dbReference type="GO" id="GO:0016020">
    <property type="term" value="C:membrane"/>
    <property type="evidence" value="ECO:0007669"/>
    <property type="project" value="UniProtKB-SubCell"/>
</dbReference>
<dbReference type="Proteomes" id="UP000077013">
    <property type="component" value="Unassembled WGS sequence"/>
</dbReference>
<keyword evidence="2" id="KW-0349">Heme</keyword>
<feature type="transmembrane region" description="Helical" evidence="8">
    <location>
        <begin position="100"/>
        <end position="121"/>
    </location>
</feature>
<feature type="transmembrane region" description="Helical" evidence="8">
    <location>
        <begin position="57"/>
        <end position="79"/>
    </location>
</feature>
<evidence type="ECO:0000256" key="2">
    <source>
        <dbReference type="ARBA" id="ARBA00022617"/>
    </source>
</evidence>
<dbReference type="InterPro" id="IPR011138">
    <property type="entry name" value="Cytochrome_b-558"/>
</dbReference>
<gene>
    <name evidence="9" type="ORF">ULVI_04815</name>
</gene>
<dbReference type="STRING" id="1763537.ULVI_04815"/>
<keyword evidence="10" id="KW-1185">Reference proteome</keyword>
<keyword evidence="3 8" id="KW-0812">Transmembrane</keyword>
<evidence type="ECO:0000313" key="10">
    <source>
        <dbReference type="Proteomes" id="UP000077013"/>
    </source>
</evidence>